<evidence type="ECO:0000256" key="3">
    <source>
        <dbReference type="ARBA" id="ARBA00022989"/>
    </source>
</evidence>
<reference evidence="7 8" key="1">
    <citation type="journal article" date="2024" name="J Genomics">
        <title>Draft genome sequencing and assembly of Favolaschia claudopus CIRM-BRFM 2984 isolated from oak limbs.</title>
        <authorList>
            <person name="Navarro D."/>
            <person name="Drula E."/>
            <person name="Chaduli D."/>
            <person name="Cazenave R."/>
            <person name="Ahrendt S."/>
            <person name="Wang J."/>
            <person name="Lipzen A."/>
            <person name="Daum C."/>
            <person name="Barry K."/>
            <person name="Grigoriev I.V."/>
            <person name="Favel A."/>
            <person name="Rosso M.N."/>
            <person name="Martin F."/>
        </authorList>
    </citation>
    <scope>NUCLEOTIDE SEQUENCE [LARGE SCALE GENOMIC DNA]</scope>
    <source>
        <strain evidence="7 8">CIRM-BRFM 2984</strain>
    </source>
</reference>
<feature type="transmembrane region" description="Helical" evidence="6">
    <location>
        <begin position="193"/>
        <end position="216"/>
    </location>
</feature>
<evidence type="ECO:0000256" key="6">
    <source>
        <dbReference type="SAM" id="Phobius"/>
    </source>
</evidence>
<keyword evidence="2 6" id="KW-0812">Transmembrane</keyword>
<evidence type="ECO:0000256" key="2">
    <source>
        <dbReference type="ARBA" id="ARBA00022692"/>
    </source>
</evidence>
<organism evidence="7 8">
    <name type="scientific">Favolaschia claudopus</name>
    <dbReference type="NCBI Taxonomy" id="2862362"/>
    <lineage>
        <taxon>Eukaryota</taxon>
        <taxon>Fungi</taxon>
        <taxon>Dikarya</taxon>
        <taxon>Basidiomycota</taxon>
        <taxon>Agaricomycotina</taxon>
        <taxon>Agaricomycetes</taxon>
        <taxon>Agaricomycetidae</taxon>
        <taxon>Agaricales</taxon>
        <taxon>Marasmiineae</taxon>
        <taxon>Mycenaceae</taxon>
        <taxon>Favolaschia</taxon>
    </lineage>
</organism>
<feature type="compositionally biased region" description="Low complexity" evidence="5">
    <location>
        <begin position="408"/>
        <end position="417"/>
    </location>
</feature>
<protein>
    <submittedName>
        <fullName evidence="7">Uncharacterized protein</fullName>
    </submittedName>
</protein>
<keyword evidence="4 6" id="KW-0472">Membrane</keyword>
<feature type="region of interest" description="Disordered" evidence="5">
    <location>
        <begin position="1"/>
        <end position="127"/>
    </location>
</feature>
<dbReference type="AlphaFoldDB" id="A0AAW0EIQ4"/>
<dbReference type="PANTHER" id="PTHR15549">
    <property type="entry name" value="PAIRED IMMUNOGLOBULIN-LIKE TYPE 2 RECEPTOR"/>
    <property type="match status" value="1"/>
</dbReference>
<dbReference type="GO" id="GO:0016020">
    <property type="term" value="C:membrane"/>
    <property type="evidence" value="ECO:0007669"/>
    <property type="project" value="UniProtKB-SubCell"/>
</dbReference>
<feature type="region of interest" description="Disordered" evidence="5">
    <location>
        <begin position="242"/>
        <end position="459"/>
    </location>
</feature>
<dbReference type="Proteomes" id="UP001362999">
    <property type="component" value="Unassembled WGS sequence"/>
</dbReference>
<accession>A0AAW0EIQ4</accession>
<dbReference type="EMBL" id="JAWWNJ010000001">
    <property type="protein sequence ID" value="KAK7064250.1"/>
    <property type="molecule type" value="Genomic_DNA"/>
</dbReference>
<dbReference type="InterPro" id="IPR051694">
    <property type="entry name" value="Immunoregulatory_rcpt-like"/>
</dbReference>
<evidence type="ECO:0000313" key="8">
    <source>
        <dbReference type="Proteomes" id="UP001362999"/>
    </source>
</evidence>
<proteinExistence type="predicted"/>
<evidence type="ECO:0000256" key="4">
    <source>
        <dbReference type="ARBA" id="ARBA00023136"/>
    </source>
</evidence>
<keyword evidence="8" id="KW-1185">Reference proteome</keyword>
<sequence>MNWLRQRQESVSASLSSASAPASVSTSAAASSMASAPAASSIASSDPPTSVSSAPSSSSASSIPPPPPSSSSTFSSTTTTTTSDPPSSSTTTSDPPSSSPSNVNSQSSPPDPPSSSNQAPSDPPTETLRSTVFVTTTDDQGRTTTSAPSIVTQVFTITSNGVAITTTETRVNPTLNSDGHSSGGSSFFKNTGAVVGVFVLVGLAAAAVLLFIVFGLRRRRRNRLREHDAAVSATLAAAGFQRAPLDDEDAHGSSSRHSRALPEMREGSALALGTVSSLPSGGRTSGYQDSPGPDEAEAFNPYTDYNATGAGYIPARTSTPPPTAFPEHYRDSTNNRSGSGPDHSYHHSASQSVGSTEPLLAAYNRPDPASTPPSGVRTRPPTPPPRNPKRSQISRAASPPPENRRHSVASSVYSSESTGDERLNPDLRNSEMQDSEDYSRRVLGVRNFPDGVSHASAES</sequence>
<name>A0AAW0EIQ4_9AGAR</name>
<gene>
    <name evidence="7" type="ORF">R3P38DRAFT_2823310</name>
</gene>
<comment type="caution">
    <text evidence="7">The sequence shown here is derived from an EMBL/GenBank/DDBJ whole genome shotgun (WGS) entry which is preliminary data.</text>
</comment>
<dbReference type="GO" id="GO:0071944">
    <property type="term" value="C:cell periphery"/>
    <property type="evidence" value="ECO:0007669"/>
    <property type="project" value="UniProtKB-ARBA"/>
</dbReference>
<feature type="compositionally biased region" description="Basic and acidic residues" evidence="5">
    <location>
        <begin position="419"/>
        <end position="431"/>
    </location>
</feature>
<keyword evidence="3 6" id="KW-1133">Transmembrane helix</keyword>
<feature type="compositionally biased region" description="Low complexity" evidence="5">
    <location>
        <begin position="70"/>
        <end position="120"/>
    </location>
</feature>
<feature type="compositionally biased region" description="Low complexity" evidence="5">
    <location>
        <begin position="10"/>
        <end position="62"/>
    </location>
</feature>
<comment type="subcellular location">
    <subcellularLocation>
        <location evidence="1">Membrane</location>
        <topology evidence="1">Single-pass membrane protein</topology>
    </subcellularLocation>
</comment>
<evidence type="ECO:0000256" key="1">
    <source>
        <dbReference type="ARBA" id="ARBA00004167"/>
    </source>
</evidence>
<dbReference type="PANTHER" id="PTHR15549:SF30">
    <property type="entry name" value="MID2 DOMAIN-CONTAINING PROTEIN"/>
    <property type="match status" value="1"/>
</dbReference>
<evidence type="ECO:0000313" key="7">
    <source>
        <dbReference type="EMBL" id="KAK7064250.1"/>
    </source>
</evidence>
<evidence type="ECO:0000256" key="5">
    <source>
        <dbReference type="SAM" id="MobiDB-lite"/>
    </source>
</evidence>